<dbReference type="Gene3D" id="3.40.50.300">
    <property type="entry name" value="P-loop containing nucleotide triphosphate hydrolases"/>
    <property type="match status" value="1"/>
</dbReference>
<sequence length="593" mass="63416">MRDRSRQRSKTLASEAQNAERHGGNVLGSTRAEVTRISETVAREVFAESNLIAMLEGEIHSRLPDAVHEYARALLPNLSRLAVAGATPDPGEMRVAVEGAIRERLEAEVPELVRRSADGLLPGLAALAVRDATPDLAKLREGLVADATAQVTAVVRKQAADVLTDVVRKATGEVRAAVAEGLRKQAGELLDELARAAVAEVTPDPAVLREEVLRGGSAVVVEAARAAVVDAAPAAVRSAAEEVRGALEQAVRREAGEVLPALARAAMAEVTPDVQRLLDELVDKASVAVTETARTATREVVPDVVVEVSEEALKRVRGAVREEAARAFEQYAPNVVTVVLPQGRKVELGADTHAVLPELLVALHARCHVLLVGPAGTGKSMLAKHAAGALGLEFHALSLGPTTPMSKVFGYYDAHGKYHDTPFRRAFEHGGVMLLDELDNGHPGLLAELNQALALGTCAFADRMVDAHENFRLVATGNTYGTGGDRQYVGRQTLDSATLDRFVVMDVEIDEDLEERIALRHAPSHPDAVMELLDDIRNLRAVAETKKLPVIISPRASIDGAKLLEAGATVDQVFEWRVVRGMSDAHRKALGLD</sequence>
<dbReference type="PANTHER" id="PTHR42759:SF1">
    <property type="entry name" value="MAGNESIUM-CHELATASE SUBUNIT CHLD"/>
    <property type="match status" value="1"/>
</dbReference>
<dbReference type="CDD" id="cd00009">
    <property type="entry name" value="AAA"/>
    <property type="match status" value="1"/>
</dbReference>
<dbReference type="InterPro" id="IPR027417">
    <property type="entry name" value="P-loop_NTPase"/>
</dbReference>
<keyword evidence="4" id="KW-1185">Reference proteome</keyword>
<evidence type="ECO:0000313" key="4">
    <source>
        <dbReference type="Proteomes" id="UP000649573"/>
    </source>
</evidence>
<accession>A0ABQ2V3H6</accession>
<organism evidence="3 4">
    <name type="scientific">Lentzea flava</name>
    <dbReference type="NCBI Taxonomy" id="103732"/>
    <lineage>
        <taxon>Bacteria</taxon>
        <taxon>Bacillati</taxon>
        <taxon>Actinomycetota</taxon>
        <taxon>Actinomycetes</taxon>
        <taxon>Pseudonocardiales</taxon>
        <taxon>Pseudonocardiaceae</taxon>
        <taxon>Lentzea</taxon>
    </lineage>
</organism>
<feature type="region of interest" description="Disordered" evidence="1">
    <location>
        <begin position="1"/>
        <end position="27"/>
    </location>
</feature>
<proteinExistence type="predicted"/>
<dbReference type="InterPro" id="IPR011704">
    <property type="entry name" value="ATPase_dyneun-rel_AAA"/>
</dbReference>
<feature type="domain" description="AAA+ ATPase" evidence="2">
    <location>
        <begin position="365"/>
        <end position="515"/>
    </location>
</feature>
<dbReference type="InterPro" id="IPR050764">
    <property type="entry name" value="CbbQ/NirQ/NorQ/GpvN"/>
</dbReference>
<name>A0ABQ2V3H6_9PSEU</name>
<comment type="caution">
    <text evidence="3">The sequence shown here is derived from an EMBL/GenBank/DDBJ whole genome shotgun (WGS) entry which is preliminary data.</text>
</comment>
<gene>
    <name evidence="3" type="ORF">GCM10010178_68330</name>
</gene>
<reference evidence="4" key="1">
    <citation type="journal article" date="2019" name="Int. J. Syst. Evol. Microbiol.">
        <title>The Global Catalogue of Microorganisms (GCM) 10K type strain sequencing project: providing services to taxonomists for standard genome sequencing and annotation.</title>
        <authorList>
            <consortium name="The Broad Institute Genomics Platform"/>
            <consortium name="The Broad Institute Genome Sequencing Center for Infectious Disease"/>
            <person name="Wu L."/>
            <person name="Ma J."/>
        </authorList>
    </citation>
    <scope>NUCLEOTIDE SEQUENCE [LARGE SCALE GENOMIC DNA]</scope>
    <source>
        <strain evidence="4">JCM 3296</strain>
    </source>
</reference>
<evidence type="ECO:0000313" key="3">
    <source>
        <dbReference type="EMBL" id="GGU66803.1"/>
    </source>
</evidence>
<evidence type="ECO:0000256" key="1">
    <source>
        <dbReference type="SAM" id="MobiDB-lite"/>
    </source>
</evidence>
<dbReference type="Pfam" id="PF07728">
    <property type="entry name" value="AAA_5"/>
    <property type="match status" value="1"/>
</dbReference>
<dbReference type="SMART" id="SM00382">
    <property type="entry name" value="AAA"/>
    <property type="match status" value="1"/>
</dbReference>
<dbReference type="SUPFAM" id="SSF52540">
    <property type="entry name" value="P-loop containing nucleoside triphosphate hydrolases"/>
    <property type="match status" value="1"/>
</dbReference>
<protein>
    <recommendedName>
        <fullName evidence="2">AAA+ ATPase domain-containing protein</fullName>
    </recommendedName>
</protein>
<dbReference type="PANTHER" id="PTHR42759">
    <property type="entry name" value="MOXR FAMILY PROTEIN"/>
    <property type="match status" value="1"/>
</dbReference>
<dbReference type="InterPro" id="IPR003593">
    <property type="entry name" value="AAA+_ATPase"/>
</dbReference>
<dbReference type="Proteomes" id="UP000649573">
    <property type="component" value="Unassembled WGS sequence"/>
</dbReference>
<dbReference type="EMBL" id="BMRE01000041">
    <property type="protein sequence ID" value="GGU66803.1"/>
    <property type="molecule type" value="Genomic_DNA"/>
</dbReference>
<evidence type="ECO:0000259" key="2">
    <source>
        <dbReference type="SMART" id="SM00382"/>
    </source>
</evidence>